<dbReference type="SUPFAM" id="SSF48726">
    <property type="entry name" value="Immunoglobulin"/>
    <property type="match status" value="2"/>
</dbReference>
<keyword evidence="3" id="KW-1015">Disulfide bond</keyword>
<dbReference type="CDD" id="cd00096">
    <property type="entry name" value="Ig"/>
    <property type="match status" value="1"/>
</dbReference>
<accession>T1JIC6</accession>
<dbReference type="InterPro" id="IPR003599">
    <property type="entry name" value="Ig_sub"/>
</dbReference>
<dbReference type="InterPro" id="IPR036179">
    <property type="entry name" value="Ig-like_dom_sf"/>
</dbReference>
<dbReference type="EMBL" id="JH430313">
    <property type="status" value="NOT_ANNOTATED_CDS"/>
    <property type="molecule type" value="Genomic_DNA"/>
</dbReference>
<dbReference type="eggNOG" id="KOG4221">
    <property type="taxonomic scope" value="Eukaryota"/>
</dbReference>
<evidence type="ECO:0000256" key="4">
    <source>
        <dbReference type="ARBA" id="ARBA00023319"/>
    </source>
</evidence>
<evidence type="ECO:0000256" key="2">
    <source>
        <dbReference type="ARBA" id="ARBA00022737"/>
    </source>
</evidence>
<dbReference type="InterPro" id="IPR003598">
    <property type="entry name" value="Ig_sub2"/>
</dbReference>
<dbReference type="PROSITE" id="PS50835">
    <property type="entry name" value="IG_LIKE"/>
    <property type="match status" value="2"/>
</dbReference>
<evidence type="ECO:0000313" key="7">
    <source>
        <dbReference type="Proteomes" id="UP000014500"/>
    </source>
</evidence>
<organism evidence="6 7">
    <name type="scientific">Strigamia maritima</name>
    <name type="common">European centipede</name>
    <name type="synonym">Geophilus maritimus</name>
    <dbReference type="NCBI Taxonomy" id="126957"/>
    <lineage>
        <taxon>Eukaryota</taxon>
        <taxon>Metazoa</taxon>
        <taxon>Ecdysozoa</taxon>
        <taxon>Arthropoda</taxon>
        <taxon>Myriapoda</taxon>
        <taxon>Chilopoda</taxon>
        <taxon>Pleurostigmophora</taxon>
        <taxon>Geophilomorpha</taxon>
        <taxon>Linotaeniidae</taxon>
        <taxon>Strigamia</taxon>
    </lineage>
</organism>
<dbReference type="SMART" id="SM00408">
    <property type="entry name" value="IGc2"/>
    <property type="match status" value="1"/>
</dbReference>
<dbReference type="Gene3D" id="2.60.40.10">
    <property type="entry name" value="Immunoglobulins"/>
    <property type="match status" value="2"/>
</dbReference>
<feature type="domain" description="Ig-like" evidence="5">
    <location>
        <begin position="30"/>
        <end position="102"/>
    </location>
</feature>
<dbReference type="SMART" id="SM00409">
    <property type="entry name" value="IG"/>
    <property type="match status" value="1"/>
</dbReference>
<name>T1JIC6_STRMM</name>
<dbReference type="PANTHER" id="PTHR12231:SF253">
    <property type="entry name" value="DPR-INTERACTING PROTEIN ETA, ISOFORM B-RELATED"/>
    <property type="match status" value="1"/>
</dbReference>
<dbReference type="Proteomes" id="UP000014500">
    <property type="component" value="Unassembled WGS sequence"/>
</dbReference>
<evidence type="ECO:0000259" key="5">
    <source>
        <dbReference type="PROSITE" id="PS50835"/>
    </source>
</evidence>
<reference evidence="6" key="2">
    <citation type="submission" date="2015-02" db="UniProtKB">
        <authorList>
            <consortium name="EnsemblMetazoa"/>
        </authorList>
    </citation>
    <scope>IDENTIFICATION</scope>
</reference>
<dbReference type="PANTHER" id="PTHR12231">
    <property type="entry name" value="CTX-RELATED TYPE I TRANSMEMBRANE PROTEIN"/>
    <property type="match status" value="1"/>
</dbReference>
<evidence type="ECO:0000256" key="1">
    <source>
        <dbReference type="ARBA" id="ARBA00022729"/>
    </source>
</evidence>
<evidence type="ECO:0000256" key="3">
    <source>
        <dbReference type="ARBA" id="ARBA00023157"/>
    </source>
</evidence>
<dbReference type="InterPro" id="IPR013783">
    <property type="entry name" value="Ig-like_fold"/>
</dbReference>
<evidence type="ECO:0000313" key="6">
    <source>
        <dbReference type="EnsemblMetazoa" id="SMAR013607-PA"/>
    </source>
</evidence>
<dbReference type="InterPro" id="IPR007110">
    <property type="entry name" value="Ig-like_dom"/>
</dbReference>
<dbReference type="InterPro" id="IPR051170">
    <property type="entry name" value="Neural/epithelial_adhesion"/>
</dbReference>
<dbReference type="PhylomeDB" id="T1JIC6"/>
<keyword evidence="2" id="KW-0677">Repeat</keyword>
<dbReference type="FunFam" id="2.60.40.10:FF:000032">
    <property type="entry name" value="palladin isoform X1"/>
    <property type="match status" value="1"/>
</dbReference>
<dbReference type="AlphaFoldDB" id="T1JIC6"/>
<keyword evidence="1" id="KW-0732">Signal</keyword>
<reference evidence="7" key="1">
    <citation type="submission" date="2011-05" db="EMBL/GenBank/DDBJ databases">
        <authorList>
            <person name="Richards S.R."/>
            <person name="Qu J."/>
            <person name="Jiang H."/>
            <person name="Jhangiani S.N."/>
            <person name="Agravi P."/>
            <person name="Goodspeed R."/>
            <person name="Gross S."/>
            <person name="Mandapat C."/>
            <person name="Jackson L."/>
            <person name="Mathew T."/>
            <person name="Pu L."/>
            <person name="Thornton R."/>
            <person name="Saada N."/>
            <person name="Wilczek-Boney K.B."/>
            <person name="Lee S."/>
            <person name="Kovar C."/>
            <person name="Wu Y."/>
            <person name="Scherer S.E."/>
            <person name="Worley K.C."/>
            <person name="Muzny D.M."/>
            <person name="Gibbs R."/>
        </authorList>
    </citation>
    <scope>NUCLEOTIDE SEQUENCE</scope>
    <source>
        <strain evidence="7">Brora</strain>
    </source>
</reference>
<keyword evidence="7" id="KW-1185">Reference proteome</keyword>
<dbReference type="InterPro" id="IPR013098">
    <property type="entry name" value="Ig_I-set"/>
</dbReference>
<dbReference type="STRING" id="126957.T1JIC6"/>
<dbReference type="Pfam" id="PF07679">
    <property type="entry name" value="I-set"/>
    <property type="match status" value="1"/>
</dbReference>
<keyword evidence="4" id="KW-0393">Immunoglobulin domain</keyword>
<proteinExistence type="predicted"/>
<dbReference type="HOGENOM" id="CLU_1596576_0_0_1"/>
<dbReference type="EnsemblMetazoa" id="SMAR013607-RA">
    <property type="protein sequence ID" value="SMAR013607-PA"/>
    <property type="gene ID" value="SMAR013607"/>
</dbReference>
<feature type="domain" description="Ig-like" evidence="5">
    <location>
        <begin position="115"/>
        <end position="148"/>
    </location>
</feature>
<protein>
    <recommendedName>
        <fullName evidence="5">Ig-like domain-containing protein</fullName>
    </recommendedName>
</protein>
<sequence>MVRLCWFYLNNHVIIDFSRKSVKESRAQVVEEGDIVRFLCQIAAVPPPVFTWQKNKENIPQNSDRFITLKNSGTLFIKEALISDMGNYRCIANNHRRTSEIHLAVKPASKLFISPQIISPKIMVSVKVGEEAVLDCAAKGYPKPATRWSVTTNSKGMRKILQTCKNF</sequence>